<comment type="caution">
    <text evidence="2">The sequence shown here is derived from an EMBL/GenBank/DDBJ whole genome shotgun (WGS) entry which is preliminary data.</text>
</comment>
<evidence type="ECO:0000256" key="1">
    <source>
        <dbReference type="SAM" id="MobiDB-lite"/>
    </source>
</evidence>
<dbReference type="EMBL" id="LLXE01000058">
    <property type="protein sequence ID" value="KUM64006.1"/>
    <property type="molecule type" value="Genomic_DNA"/>
</dbReference>
<proteinExistence type="predicted"/>
<dbReference type="Proteomes" id="UP000055045">
    <property type="component" value="Unassembled WGS sequence"/>
</dbReference>
<feature type="compositionally biased region" description="Polar residues" evidence="1">
    <location>
        <begin position="140"/>
        <end position="149"/>
    </location>
</feature>
<sequence>MSSFLPEARTPRLSRQESSTRRDTIYIPSDDSITPTVFKGLYSPSKRETNDTIPRISEDAEVNGSKTQHARRQPQTPLARSPRKAPLQQSLKVLQAGATTVDVPGTGGGKENIPPGVSAIANKKSKSKIHPPVSKMAHPATQNATPRTRITTKPKQARKEPLKRTALDETRDNFVRIRVSKTIEHSPPAETTWASPLKHAHSAIVIQRAWRSFTERQSKHACAIVTARTELAYEVIARWWHGVKARKLREQAEQVKLAESIKQTPRRKSAGQSSSVRQSQPNSGRRGIRRL</sequence>
<feature type="region of interest" description="Disordered" evidence="1">
    <location>
        <begin position="257"/>
        <end position="291"/>
    </location>
</feature>
<organism evidence="2 3">
    <name type="scientific">Penicillium freii</name>
    <dbReference type="NCBI Taxonomy" id="48697"/>
    <lineage>
        <taxon>Eukaryota</taxon>
        <taxon>Fungi</taxon>
        <taxon>Dikarya</taxon>
        <taxon>Ascomycota</taxon>
        <taxon>Pezizomycotina</taxon>
        <taxon>Eurotiomycetes</taxon>
        <taxon>Eurotiomycetidae</taxon>
        <taxon>Eurotiales</taxon>
        <taxon>Aspergillaceae</taxon>
        <taxon>Penicillium</taxon>
    </lineage>
</organism>
<reference evidence="2 3" key="1">
    <citation type="submission" date="2015-10" db="EMBL/GenBank/DDBJ databases">
        <title>Genome sequencing of Penicillium freii.</title>
        <authorList>
            <person name="Nguyen H.D."/>
            <person name="Visagie C.M."/>
            <person name="Seifert K.A."/>
        </authorList>
    </citation>
    <scope>NUCLEOTIDE SEQUENCE [LARGE SCALE GENOMIC DNA]</scope>
    <source>
        <strain evidence="2 3">DAOM 242723</strain>
    </source>
</reference>
<dbReference type="AlphaFoldDB" id="A0A101MNY4"/>
<gene>
    <name evidence="2" type="ORF">ACN42_g3066</name>
</gene>
<dbReference type="OrthoDB" id="76388at2759"/>
<name>A0A101MNY4_PENFR</name>
<evidence type="ECO:0000313" key="3">
    <source>
        <dbReference type="Proteomes" id="UP000055045"/>
    </source>
</evidence>
<evidence type="ECO:0000313" key="2">
    <source>
        <dbReference type="EMBL" id="KUM64006.1"/>
    </source>
</evidence>
<accession>A0A101MNY4</accession>
<protein>
    <submittedName>
        <fullName evidence="2">Uncharacterized protein</fullName>
    </submittedName>
</protein>
<feature type="region of interest" description="Disordered" evidence="1">
    <location>
        <begin position="1"/>
        <end position="87"/>
    </location>
</feature>
<keyword evidence="3" id="KW-1185">Reference proteome</keyword>
<feature type="compositionally biased region" description="Basic and acidic residues" evidence="1">
    <location>
        <begin position="14"/>
        <end position="24"/>
    </location>
</feature>
<feature type="compositionally biased region" description="Polar residues" evidence="1">
    <location>
        <begin position="270"/>
        <end position="283"/>
    </location>
</feature>
<dbReference type="STRING" id="48697.A0A101MNY4"/>
<feature type="region of interest" description="Disordered" evidence="1">
    <location>
        <begin position="126"/>
        <end position="163"/>
    </location>
</feature>